<gene>
    <name evidence="2" type="ORF">Scep_001531</name>
</gene>
<dbReference type="Proteomes" id="UP001419268">
    <property type="component" value="Unassembled WGS sequence"/>
</dbReference>
<proteinExistence type="predicted"/>
<name>A0AAP0L986_9MAGN</name>
<keyword evidence="3" id="KW-1185">Reference proteome</keyword>
<reference evidence="2 3" key="1">
    <citation type="submission" date="2024-01" db="EMBL/GenBank/DDBJ databases">
        <title>Genome assemblies of Stephania.</title>
        <authorList>
            <person name="Yang L."/>
        </authorList>
    </citation>
    <scope>NUCLEOTIDE SEQUENCE [LARGE SCALE GENOMIC DNA]</scope>
    <source>
        <strain evidence="2">JXDWG</strain>
        <tissue evidence="2">Leaf</tissue>
    </source>
</reference>
<dbReference type="EMBL" id="JBBNAG010000001">
    <property type="protein sequence ID" value="KAK9166340.1"/>
    <property type="molecule type" value="Genomic_DNA"/>
</dbReference>
<evidence type="ECO:0000313" key="2">
    <source>
        <dbReference type="EMBL" id="KAK9166340.1"/>
    </source>
</evidence>
<organism evidence="2 3">
    <name type="scientific">Stephania cephalantha</name>
    <dbReference type="NCBI Taxonomy" id="152367"/>
    <lineage>
        <taxon>Eukaryota</taxon>
        <taxon>Viridiplantae</taxon>
        <taxon>Streptophyta</taxon>
        <taxon>Embryophyta</taxon>
        <taxon>Tracheophyta</taxon>
        <taxon>Spermatophyta</taxon>
        <taxon>Magnoliopsida</taxon>
        <taxon>Ranunculales</taxon>
        <taxon>Menispermaceae</taxon>
        <taxon>Menispermoideae</taxon>
        <taxon>Cissampelideae</taxon>
        <taxon>Stephania</taxon>
    </lineage>
</organism>
<comment type="caution">
    <text evidence="2">The sequence shown here is derived from an EMBL/GenBank/DDBJ whole genome shotgun (WGS) entry which is preliminary data.</text>
</comment>
<protein>
    <submittedName>
        <fullName evidence="2">Uncharacterized protein</fullName>
    </submittedName>
</protein>
<evidence type="ECO:0000313" key="3">
    <source>
        <dbReference type="Proteomes" id="UP001419268"/>
    </source>
</evidence>
<accession>A0AAP0L986</accession>
<dbReference type="AlphaFoldDB" id="A0AAP0L986"/>
<evidence type="ECO:0000256" key="1">
    <source>
        <dbReference type="SAM" id="MobiDB-lite"/>
    </source>
</evidence>
<feature type="compositionally biased region" description="Polar residues" evidence="1">
    <location>
        <begin position="1"/>
        <end position="13"/>
    </location>
</feature>
<feature type="region of interest" description="Disordered" evidence="1">
    <location>
        <begin position="1"/>
        <end position="28"/>
    </location>
</feature>
<sequence length="95" mass="10510">MVASRSRLQSIEESFTPDELAEHEDMHVEKEESVVASGMLNNNTNIASNDDGSFSGGPSDMSVLKSYKHHVAAAIWNNEVLAVTREREKENFSTV</sequence>